<comment type="similarity">
    <text evidence="1">Belongs to the 4-hydroxybenzoyl-CoA thioesterase family.</text>
</comment>
<dbReference type="CDD" id="cd00586">
    <property type="entry name" value="4HBT"/>
    <property type="match status" value="1"/>
</dbReference>
<dbReference type="GO" id="GO:0047617">
    <property type="term" value="F:fatty acyl-CoA hydrolase activity"/>
    <property type="evidence" value="ECO:0007669"/>
    <property type="project" value="TreeGrafter"/>
</dbReference>
<reference evidence="5" key="1">
    <citation type="journal article" date="2020" name="Fungal Divers.">
        <title>Resolving the Mortierellaceae phylogeny through synthesis of multi-gene phylogenetics and phylogenomics.</title>
        <authorList>
            <person name="Vandepol N."/>
            <person name="Liber J."/>
            <person name="Desiro A."/>
            <person name="Na H."/>
            <person name="Kennedy M."/>
            <person name="Barry K."/>
            <person name="Grigoriev I.V."/>
            <person name="Miller A.N."/>
            <person name="O'Donnell K."/>
            <person name="Stajich J.E."/>
            <person name="Bonito G."/>
        </authorList>
    </citation>
    <scope>NUCLEOTIDE SEQUENCE</scope>
    <source>
        <strain evidence="5">BC1065</strain>
    </source>
</reference>
<dbReference type="PANTHER" id="PTHR31793">
    <property type="entry name" value="4-HYDROXYBENZOYL-COA THIOESTERASE FAMILY MEMBER"/>
    <property type="match status" value="1"/>
</dbReference>
<feature type="compositionally biased region" description="Polar residues" evidence="3">
    <location>
        <begin position="76"/>
        <end position="102"/>
    </location>
</feature>
<sequence>MHPSRPDISMTSLHRLTQLSSHLFRASPATISTGATVARATDTLAHRASSVVLARSFTSATIPQKQQQQYHHQHTLETPSPSPSILKSTPSSNPIVPPSQTHAKPDVTLKDRAYYGYALDIQTRWADNDQYGHLNNAHYYALFDTVINTYLIREGGLQPTSEDPLAGAIGVCAESGCQYFSSVGFPDIIEARLAVTKLGKSSVVYRVGIFKKLAVDNSIGSQASAATLQHGPSPPKTNAPLSRIGDGVAITDKEGQGIDPRHYPSQVAGDAVASGHFCHVFVDRTTRRPIPIPEPIRSKLEALLVKQE</sequence>
<dbReference type="SUPFAM" id="SSF54637">
    <property type="entry name" value="Thioesterase/thiol ester dehydrase-isomerase"/>
    <property type="match status" value="1"/>
</dbReference>
<dbReference type="Gene3D" id="3.10.129.10">
    <property type="entry name" value="Hotdog Thioesterase"/>
    <property type="match status" value="1"/>
</dbReference>
<evidence type="ECO:0000256" key="2">
    <source>
        <dbReference type="ARBA" id="ARBA00022801"/>
    </source>
</evidence>
<feature type="region of interest" description="Disordered" evidence="3">
    <location>
        <begin position="63"/>
        <end position="103"/>
    </location>
</feature>
<dbReference type="InterPro" id="IPR050563">
    <property type="entry name" value="4-hydroxybenzoyl-CoA_TE"/>
</dbReference>
<dbReference type="InterPro" id="IPR029069">
    <property type="entry name" value="HotDog_dom_sf"/>
</dbReference>
<evidence type="ECO:0000259" key="4">
    <source>
        <dbReference type="Pfam" id="PF03061"/>
    </source>
</evidence>
<dbReference type="Proteomes" id="UP000807716">
    <property type="component" value="Unassembled WGS sequence"/>
</dbReference>
<dbReference type="EMBL" id="JAAAJB010000249">
    <property type="protein sequence ID" value="KAG0260421.1"/>
    <property type="molecule type" value="Genomic_DNA"/>
</dbReference>
<dbReference type="Pfam" id="PF03061">
    <property type="entry name" value="4HBT"/>
    <property type="match status" value="1"/>
</dbReference>
<evidence type="ECO:0000313" key="6">
    <source>
        <dbReference type="Proteomes" id="UP000807716"/>
    </source>
</evidence>
<evidence type="ECO:0000313" key="5">
    <source>
        <dbReference type="EMBL" id="KAG0260421.1"/>
    </source>
</evidence>
<dbReference type="OrthoDB" id="2420454at2759"/>
<gene>
    <name evidence="5" type="ORF">DFQ27_003537</name>
</gene>
<organism evidence="5 6">
    <name type="scientific">Actinomortierella ambigua</name>
    <dbReference type="NCBI Taxonomy" id="1343610"/>
    <lineage>
        <taxon>Eukaryota</taxon>
        <taxon>Fungi</taxon>
        <taxon>Fungi incertae sedis</taxon>
        <taxon>Mucoromycota</taxon>
        <taxon>Mortierellomycotina</taxon>
        <taxon>Mortierellomycetes</taxon>
        <taxon>Mortierellales</taxon>
        <taxon>Mortierellaceae</taxon>
        <taxon>Actinomortierella</taxon>
    </lineage>
</organism>
<accession>A0A9P6Q5L0</accession>
<dbReference type="AlphaFoldDB" id="A0A9P6Q5L0"/>
<evidence type="ECO:0000256" key="3">
    <source>
        <dbReference type="SAM" id="MobiDB-lite"/>
    </source>
</evidence>
<dbReference type="PANTHER" id="PTHR31793:SF27">
    <property type="entry name" value="NOVEL THIOESTERASE SUPERFAMILY DOMAIN AND SAPOSIN A-TYPE DOMAIN CONTAINING PROTEIN (0610012H03RIK)"/>
    <property type="match status" value="1"/>
</dbReference>
<name>A0A9P6Q5L0_9FUNG</name>
<keyword evidence="6" id="KW-1185">Reference proteome</keyword>
<protein>
    <recommendedName>
        <fullName evidence="4">Thioesterase domain-containing protein</fullName>
    </recommendedName>
</protein>
<dbReference type="InterPro" id="IPR006683">
    <property type="entry name" value="Thioestr_dom"/>
</dbReference>
<proteinExistence type="inferred from homology"/>
<comment type="caution">
    <text evidence="5">The sequence shown here is derived from an EMBL/GenBank/DDBJ whole genome shotgun (WGS) entry which is preliminary data.</text>
</comment>
<evidence type="ECO:0000256" key="1">
    <source>
        <dbReference type="ARBA" id="ARBA00005953"/>
    </source>
</evidence>
<feature type="domain" description="Thioesterase" evidence="4">
    <location>
        <begin position="131"/>
        <end position="211"/>
    </location>
</feature>
<keyword evidence="2" id="KW-0378">Hydrolase</keyword>